<dbReference type="EMBL" id="WPCR01000002">
    <property type="protein sequence ID" value="NHM13595.1"/>
    <property type="molecule type" value="Genomic_DNA"/>
</dbReference>
<evidence type="ECO:0000256" key="3">
    <source>
        <dbReference type="ARBA" id="ARBA00022692"/>
    </source>
</evidence>
<keyword evidence="4 6" id="KW-1133">Transmembrane helix</keyword>
<dbReference type="Proteomes" id="UP000636394">
    <property type="component" value="Unassembled WGS sequence"/>
</dbReference>
<dbReference type="Pfam" id="PF02687">
    <property type="entry name" value="FtsX"/>
    <property type="match status" value="2"/>
</dbReference>
<evidence type="ECO:0000256" key="4">
    <source>
        <dbReference type="ARBA" id="ARBA00022989"/>
    </source>
</evidence>
<sequence length="786" mass="83071">MARLSFLLTKSQVKRRPGAFLSIVALSLLMSLLLVCGASMSTNAREYLEGQMDRLGFGDVTCWVEGEATAELASEVAAQPGVGAVDEQPLIFADYSALDYTSDTPGQLLTPLSREHPYRVLDVASGASGGEGRAADPQQGTVYVSPALSSECGVGIGDVITFDVARGGKKEALVIAGFFEDPFMGSSMMEMKSFIVNESDYRRIEGVIEETPAADRMAQPGAMIHVSAAEDAALTPEGLVRQIVENTSVPSFAVFIYTQETIANFMLLMQNVLAGFLTAFSIVGCLVCLVVVGHAIAMSLAQDRENFAVLRTLGITARRLQALFCLPYCGALVVGCLLGSVLSCAAMRLIQGLAVASTGINPPPLPSPVGLAVLALVLAAMLAFVHLRASRLRKPWSTSYDASSHSAGASKACAGLLSKRLLVFGMAVRAVLANKASYVGTLLVAVVIAMLLTFVGRIDAWVGPEGEGLMDYFSVAEHDLGVQLIGQVSLDEVDALVDERAGIAESFMLAMPHMTIQGWDCTANVIDEPDRLHMTAGTPPNGDSELVVTEYLASDIGAHVGDEVTVGYAGGQETFTVSGIYQCANGMGNNMAMGSQGFARFPNAEEGLWCKHYVLRDVEARDGLVAELAATYGGDLHVHDNSWSGLAGLVFAMRAIVVVMYAFAAVLIFLTCWLTATKLVQSELRDIAVCKTLGLASRRLRASFACRFGLVSLVGVVVGGLLASLLADPLLSELFGAFGIAGLATPNSPATVLVPPLATILLLTASAWMCSRRIARVEPARLMSQA</sequence>
<evidence type="ECO:0000256" key="2">
    <source>
        <dbReference type="ARBA" id="ARBA00022475"/>
    </source>
</evidence>
<evidence type="ECO:0000313" key="9">
    <source>
        <dbReference type="Proteomes" id="UP000636394"/>
    </source>
</evidence>
<evidence type="ECO:0000256" key="6">
    <source>
        <dbReference type="SAM" id="Phobius"/>
    </source>
</evidence>
<feature type="transmembrane region" description="Helical" evidence="6">
    <location>
        <begin position="272"/>
        <end position="301"/>
    </location>
</feature>
<reference evidence="8 9" key="1">
    <citation type="submission" date="2019-11" db="EMBL/GenBank/DDBJ databases">
        <title>Eggerthellaceae novel genus isolated from the rectal contents of marmort.</title>
        <authorList>
            <person name="Zhang G."/>
        </authorList>
    </citation>
    <scope>NUCLEOTIDE SEQUENCE [LARGE SCALE GENOMIC DNA]</scope>
    <source>
        <strain evidence="9">zg-886</strain>
    </source>
</reference>
<feature type="transmembrane region" description="Helical" evidence="6">
    <location>
        <begin position="752"/>
        <end position="771"/>
    </location>
</feature>
<feature type="transmembrane region" description="Helical" evidence="6">
    <location>
        <begin position="651"/>
        <end position="676"/>
    </location>
</feature>
<protein>
    <submittedName>
        <fullName evidence="8">FtsX-like permease family protein</fullName>
    </submittedName>
</protein>
<feature type="transmembrane region" description="Helical" evidence="6">
    <location>
        <begin position="369"/>
        <end position="387"/>
    </location>
</feature>
<keyword evidence="2" id="KW-1003">Cell membrane</keyword>
<dbReference type="PANTHER" id="PTHR30287:SF2">
    <property type="entry name" value="BLL1001 PROTEIN"/>
    <property type="match status" value="1"/>
</dbReference>
<feature type="transmembrane region" description="Helical" evidence="6">
    <location>
        <begin position="322"/>
        <end position="349"/>
    </location>
</feature>
<comment type="caution">
    <text evidence="8">The sequence shown here is derived from an EMBL/GenBank/DDBJ whole genome shotgun (WGS) entry which is preliminary data.</text>
</comment>
<gene>
    <name evidence="8" type="ORF">GMI68_02210</name>
</gene>
<feature type="domain" description="ABC3 transporter permease C-terminal" evidence="7">
    <location>
        <begin position="659"/>
        <end position="779"/>
    </location>
</feature>
<dbReference type="InterPro" id="IPR038766">
    <property type="entry name" value="Membrane_comp_ABC_pdt"/>
</dbReference>
<evidence type="ECO:0000256" key="5">
    <source>
        <dbReference type="ARBA" id="ARBA00023136"/>
    </source>
</evidence>
<evidence type="ECO:0000256" key="1">
    <source>
        <dbReference type="ARBA" id="ARBA00004651"/>
    </source>
</evidence>
<keyword evidence="9" id="KW-1185">Reference proteome</keyword>
<evidence type="ECO:0000313" key="8">
    <source>
        <dbReference type="EMBL" id="NHM13595.1"/>
    </source>
</evidence>
<dbReference type="PANTHER" id="PTHR30287">
    <property type="entry name" value="MEMBRANE COMPONENT OF PREDICTED ABC SUPERFAMILY METABOLITE UPTAKE TRANSPORTER"/>
    <property type="match status" value="1"/>
</dbReference>
<feature type="transmembrane region" description="Helical" evidence="6">
    <location>
        <begin position="436"/>
        <end position="455"/>
    </location>
</feature>
<name>A0ABX0IG54_9ACTN</name>
<feature type="transmembrane region" description="Helical" evidence="6">
    <location>
        <begin position="708"/>
        <end position="727"/>
    </location>
</feature>
<keyword evidence="3 6" id="KW-0812">Transmembrane</keyword>
<organism evidence="8 9">
    <name type="scientific">Xiamenia xianingshaonis</name>
    <dbReference type="NCBI Taxonomy" id="2682776"/>
    <lineage>
        <taxon>Bacteria</taxon>
        <taxon>Bacillati</taxon>
        <taxon>Actinomycetota</taxon>
        <taxon>Coriobacteriia</taxon>
        <taxon>Eggerthellales</taxon>
        <taxon>Eggerthellaceae</taxon>
        <taxon>Xiamenia</taxon>
    </lineage>
</organism>
<accession>A0ABX0IG54</accession>
<proteinExistence type="predicted"/>
<feature type="domain" description="ABC3 transporter permease C-terminal" evidence="7">
    <location>
        <begin position="279"/>
        <end position="387"/>
    </location>
</feature>
<keyword evidence="5 6" id="KW-0472">Membrane</keyword>
<dbReference type="InterPro" id="IPR003838">
    <property type="entry name" value="ABC3_permease_C"/>
</dbReference>
<comment type="subcellular location">
    <subcellularLocation>
        <location evidence="1">Cell membrane</location>
        <topology evidence="1">Multi-pass membrane protein</topology>
    </subcellularLocation>
</comment>
<evidence type="ECO:0000259" key="7">
    <source>
        <dbReference type="Pfam" id="PF02687"/>
    </source>
</evidence>